<evidence type="ECO:0000256" key="1">
    <source>
        <dbReference type="SAM" id="MobiDB-lite"/>
    </source>
</evidence>
<evidence type="ECO:0008006" key="5">
    <source>
        <dbReference type="Google" id="ProtNLM"/>
    </source>
</evidence>
<keyword evidence="2" id="KW-0812">Transmembrane</keyword>
<feature type="compositionally biased region" description="Polar residues" evidence="1">
    <location>
        <begin position="1"/>
        <end position="22"/>
    </location>
</feature>
<keyword evidence="2" id="KW-1133">Transmembrane helix</keyword>
<dbReference type="EMBL" id="JAAAIN010001423">
    <property type="protein sequence ID" value="KAG0303225.1"/>
    <property type="molecule type" value="Genomic_DNA"/>
</dbReference>
<accession>A0A9P6UIW7</accession>
<keyword evidence="2" id="KW-0472">Membrane</keyword>
<feature type="region of interest" description="Disordered" evidence="1">
    <location>
        <begin position="214"/>
        <end position="234"/>
    </location>
</feature>
<evidence type="ECO:0000313" key="3">
    <source>
        <dbReference type="EMBL" id="KAG0303225.1"/>
    </source>
</evidence>
<sequence length="234" mass="24487">MSTQEQGQDSTRGVSGAGSSSSEHPKPVASNPPSAQFTNGLLIASGTAFLTGIFGSLWYQGRQEKRKGINRAAAGTPVGPSLQSLNDLKMAESLLKEGRMLGVKAFAIATTMCISGAVLVVGGTRWALDVETIPEFSAKMRELFPKQKSKFVDAVVGADRSVFGEPTASPSSGSNATDTLSGAGGVGSDETDLDHEEDVNILGRIERELRRLESEELSSLSTSTAAPPIDDQGK</sequence>
<dbReference type="AlphaFoldDB" id="A0A9P6UIW7"/>
<proteinExistence type="predicted"/>
<feature type="compositionally biased region" description="Polar residues" evidence="1">
    <location>
        <begin position="168"/>
        <end position="180"/>
    </location>
</feature>
<reference evidence="3" key="1">
    <citation type="journal article" date="2020" name="Fungal Divers.">
        <title>Resolving the Mortierellaceae phylogeny through synthesis of multi-gene phylogenetics and phylogenomics.</title>
        <authorList>
            <person name="Vandepol N."/>
            <person name="Liber J."/>
            <person name="Desiro A."/>
            <person name="Na H."/>
            <person name="Kennedy M."/>
            <person name="Barry K."/>
            <person name="Grigoriev I.V."/>
            <person name="Miller A.N."/>
            <person name="O'Donnell K."/>
            <person name="Stajich J.E."/>
            <person name="Bonito G."/>
        </authorList>
    </citation>
    <scope>NUCLEOTIDE SEQUENCE</scope>
    <source>
        <strain evidence="3">NVP60</strain>
    </source>
</reference>
<comment type="caution">
    <text evidence="3">The sequence shown here is derived from an EMBL/GenBank/DDBJ whole genome shotgun (WGS) entry which is preliminary data.</text>
</comment>
<dbReference type="Proteomes" id="UP000823405">
    <property type="component" value="Unassembled WGS sequence"/>
</dbReference>
<evidence type="ECO:0000313" key="4">
    <source>
        <dbReference type="Proteomes" id="UP000823405"/>
    </source>
</evidence>
<protein>
    <recommendedName>
        <fullName evidence="5">Transmembrane protein 242</fullName>
    </recommendedName>
</protein>
<evidence type="ECO:0000256" key="2">
    <source>
        <dbReference type="SAM" id="Phobius"/>
    </source>
</evidence>
<name>A0A9P6UIW7_9FUNG</name>
<feature type="region of interest" description="Disordered" evidence="1">
    <location>
        <begin position="163"/>
        <end position="200"/>
    </location>
</feature>
<gene>
    <name evidence="3" type="ORF">BGZ97_001999</name>
</gene>
<keyword evidence="4" id="KW-1185">Reference proteome</keyword>
<feature type="region of interest" description="Disordered" evidence="1">
    <location>
        <begin position="1"/>
        <end position="34"/>
    </location>
</feature>
<feature type="transmembrane region" description="Helical" evidence="2">
    <location>
        <begin position="105"/>
        <end position="128"/>
    </location>
</feature>
<feature type="transmembrane region" description="Helical" evidence="2">
    <location>
        <begin position="40"/>
        <end position="59"/>
    </location>
</feature>
<organism evidence="3 4">
    <name type="scientific">Linnemannia gamsii</name>
    <dbReference type="NCBI Taxonomy" id="64522"/>
    <lineage>
        <taxon>Eukaryota</taxon>
        <taxon>Fungi</taxon>
        <taxon>Fungi incertae sedis</taxon>
        <taxon>Mucoromycota</taxon>
        <taxon>Mortierellomycotina</taxon>
        <taxon>Mortierellomycetes</taxon>
        <taxon>Mortierellales</taxon>
        <taxon>Mortierellaceae</taxon>
        <taxon>Linnemannia</taxon>
    </lineage>
</organism>
<dbReference type="OrthoDB" id="3558022at2759"/>
<feature type="compositionally biased region" description="Acidic residues" evidence="1">
    <location>
        <begin position="189"/>
        <end position="199"/>
    </location>
</feature>